<accession>A0A6J4QGP2</accession>
<feature type="non-terminal residue" evidence="3">
    <location>
        <position position="1"/>
    </location>
</feature>
<evidence type="ECO:0000256" key="1">
    <source>
        <dbReference type="ARBA" id="ARBA00022630"/>
    </source>
</evidence>
<dbReference type="AlphaFoldDB" id="A0A6J4QGP2"/>
<dbReference type="GO" id="GO:0003995">
    <property type="term" value="F:acyl-CoA dehydrogenase activity"/>
    <property type="evidence" value="ECO:0007669"/>
    <property type="project" value="InterPro"/>
</dbReference>
<dbReference type="EMBL" id="CADCUW010000455">
    <property type="protein sequence ID" value="CAA9439430.1"/>
    <property type="molecule type" value="Genomic_DNA"/>
</dbReference>
<sequence length="87" mass="9593">VCFRMAELREQGKMSGPMASLAKMNNARKAKLVCEMARDVLGGNGILLEYHVARHLTDMEIVYTYEGTDTIQSLIVGRDVTGISAFV</sequence>
<dbReference type="Gene3D" id="1.20.140.10">
    <property type="entry name" value="Butyryl-CoA Dehydrogenase, subunit A, domain 3"/>
    <property type="match status" value="1"/>
</dbReference>
<proteinExistence type="predicted"/>
<dbReference type="InterPro" id="IPR036250">
    <property type="entry name" value="AcylCo_DH-like_C"/>
</dbReference>
<protein>
    <submittedName>
        <fullName evidence="3">Acyl-CoA dehydrogenase</fullName>
    </submittedName>
</protein>
<dbReference type="InterPro" id="IPR006089">
    <property type="entry name" value="Acyl-CoA_DH_CS"/>
</dbReference>
<dbReference type="Pfam" id="PF00441">
    <property type="entry name" value="Acyl-CoA_dh_1"/>
    <property type="match status" value="1"/>
</dbReference>
<dbReference type="InterPro" id="IPR009075">
    <property type="entry name" value="AcylCo_DH/oxidase_C"/>
</dbReference>
<organism evidence="3">
    <name type="scientific">uncultured Rubrobacteraceae bacterium</name>
    <dbReference type="NCBI Taxonomy" id="349277"/>
    <lineage>
        <taxon>Bacteria</taxon>
        <taxon>Bacillati</taxon>
        <taxon>Actinomycetota</taxon>
        <taxon>Rubrobacteria</taxon>
        <taxon>Rubrobacterales</taxon>
        <taxon>Rubrobacteraceae</taxon>
        <taxon>environmental samples</taxon>
    </lineage>
</organism>
<keyword evidence="1" id="KW-0285">Flavoprotein</keyword>
<dbReference type="PROSITE" id="PS00073">
    <property type="entry name" value="ACYL_COA_DH_2"/>
    <property type="match status" value="1"/>
</dbReference>
<dbReference type="PANTHER" id="PTHR43188:SF1">
    <property type="entry name" value="ACYL-COA DEHYDROGENASE"/>
    <property type="match status" value="1"/>
</dbReference>
<feature type="domain" description="Acyl-CoA dehydrogenase/oxidase C-terminal" evidence="2">
    <location>
        <begin position="2"/>
        <end position="80"/>
    </location>
</feature>
<dbReference type="GO" id="GO:0006635">
    <property type="term" value="P:fatty acid beta-oxidation"/>
    <property type="evidence" value="ECO:0007669"/>
    <property type="project" value="InterPro"/>
</dbReference>
<reference evidence="3" key="1">
    <citation type="submission" date="2020-02" db="EMBL/GenBank/DDBJ databases">
        <authorList>
            <person name="Meier V. D."/>
        </authorList>
    </citation>
    <scope>NUCLEOTIDE SEQUENCE</scope>
    <source>
        <strain evidence="3">AVDCRST_MAG01</strain>
    </source>
</reference>
<evidence type="ECO:0000259" key="2">
    <source>
        <dbReference type="Pfam" id="PF00441"/>
    </source>
</evidence>
<gene>
    <name evidence="3" type="ORF">AVDCRST_MAG01-01-3507</name>
</gene>
<evidence type="ECO:0000313" key="3">
    <source>
        <dbReference type="EMBL" id="CAA9439430.1"/>
    </source>
</evidence>
<dbReference type="SUPFAM" id="SSF47203">
    <property type="entry name" value="Acyl-CoA dehydrogenase C-terminal domain-like"/>
    <property type="match status" value="1"/>
</dbReference>
<dbReference type="PANTHER" id="PTHR43188">
    <property type="entry name" value="ACYL-COENZYME A OXIDASE"/>
    <property type="match status" value="1"/>
</dbReference>
<dbReference type="InterPro" id="IPR045008">
    <property type="entry name" value="ACX4-like"/>
</dbReference>
<name>A0A6J4QGP2_9ACTN</name>